<dbReference type="GeneID" id="63750508"/>
<organism evidence="1 2">
    <name type="scientific">Aspergillus wentii DTO 134E9</name>
    <dbReference type="NCBI Taxonomy" id="1073089"/>
    <lineage>
        <taxon>Eukaryota</taxon>
        <taxon>Fungi</taxon>
        <taxon>Dikarya</taxon>
        <taxon>Ascomycota</taxon>
        <taxon>Pezizomycotina</taxon>
        <taxon>Eurotiomycetes</taxon>
        <taxon>Eurotiomycetidae</taxon>
        <taxon>Eurotiales</taxon>
        <taxon>Aspergillaceae</taxon>
        <taxon>Aspergillus</taxon>
        <taxon>Aspergillus subgen. Cremei</taxon>
    </lineage>
</organism>
<proteinExistence type="predicted"/>
<dbReference type="AlphaFoldDB" id="A0A1L9RX93"/>
<accession>A0A1L9RX93</accession>
<protein>
    <submittedName>
        <fullName evidence="1">Uncharacterized protein</fullName>
    </submittedName>
</protein>
<sequence>MPHYDRIGPEPEFIPVEARFGDTFYQNTPSAPRSNKTTINPRTYCLGRKLSNTVSSWTPFGRRARDDTPSSLCNAKPLDWRGGGGLTWQDAETQLANYLYTHLGICPGRLKARGTGPSKFQTMKTHDPGSLIMQRYVCIGELFVRGHGIHIAGDERVMLSRE</sequence>
<keyword evidence="2" id="KW-1185">Reference proteome</keyword>
<dbReference type="VEuPathDB" id="FungiDB:ASPWEDRAFT_37376"/>
<dbReference type="RefSeq" id="XP_040693247.1">
    <property type="nucleotide sequence ID" value="XM_040834660.1"/>
</dbReference>
<evidence type="ECO:0000313" key="1">
    <source>
        <dbReference type="EMBL" id="OJJ39571.1"/>
    </source>
</evidence>
<name>A0A1L9RX93_ASPWE</name>
<evidence type="ECO:0000313" key="2">
    <source>
        <dbReference type="Proteomes" id="UP000184383"/>
    </source>
</evidence>
<reference evidence="2" key="1">
    <citation type="journal article" date="2017" name="Genome Biol.">
        <title>Comparative genomics reveals high biological diversity and specific adaptations in the industrially and medically important fungal genus Aspergillus.</title>
        <authorList>
            <person name="de Vries R.P."/>
            <person name="Riley R."/>
            <person name="Wiebenga A."/>
            <person name="Aguilar-Osorio G."/>
            <person name="Amillis S."/>
            <person name="Uchima C.A."/>
            <person name="Anderluh G."/>
            <person name="Asadollahi M."/>
            <person name="Askin M."/>
            <person name="Barry K."/>
            <person name="Battaglia E."/>
            <person name="Bayram O."/>
            <person name="Benocci T."/>
            <person name="Braus-Stromeyer S.A."/>
            <person name="Caldana C."/>
            <person name="Canovas D."/>
            <person name="Cerqueira G.C."/>
            <person name="Chen F."/>
            <person name="Chen W."/>
            <person name="Choi C."/>
            <person name="Clum A."/>
            <person name="Dos Santos R.A."/>
            <person name="Damasio A.R."/>
            <person name="Diallinas G."/>
            <person name="Emri T."/>
            <person name="Fekete E."/>
            <person name="Flipphi M."/>
            <person name="Freyberg S."/>
            <person name="Gallo A."/>
            <person name="Gournas C."/>
            <person name="Habgood R."/>
            <person name="Hainaut M."/>
            <person name="Harispe M.L."/>
            <person name="Henrissat B."/>
            <person name="Hilden K.S."/>
            <person name="Hope R."/>
            <person name="Hossain A."/>
            <person name="Karabika E."/>
            <person name="Karaffa L."/>
            <person name="Karanyi Z."/>
            <person name="Krasevec N."/>
            <person name="Kuo A."/>
            <person name="Kusch H."/>
            <person name="LaButti K."/>
            <person name="Lagendijk E.L."/>
            <person name="Lapidus A."/>
            <person name="Levasseur A."/>
            <person name="Lindquist E."/>
            <person name="Lipzen A."/>
            <person name="Logrieco A.F."/>
            <person name="MacCabe A."/>
            <person name="Maekelae M.R."/>
            <person name="Malavazi I."/>
            <person name="Melin P."/>
            <person name="Meyer V."/>
            <person name="Mielnichuk N."/>
            <person name="Miskei M."/>
            <person name="Molnar A.P."/>
            <person name="Mule G."/>
            <person name="Ngan C.Y."/>
            <person name="Orejas M."/>
            <person name="Orosz E."/>
            <person name="Ouedraogo J.P."/>
            <person name="Overkamp K.M."/>
            <person name="Park H.-S."/>
            <person name="Perrone G."/>
            <person name="Piumi F."/>
            <person name="Punt P.J."/>
            <person name="Ram A.F."/>
            <person name="Ramon A."/>
            <person name="Rauscher S."/>
            <person name="Record E."/>
            <person name="Riano-Pachon D.M."/>
            <person name="Robert V."/>
            <person name="Roehrig J."/>
            <person name="Ruller R."/>
            <person name="Salamov A."/>
            <person name="Salih N.S."/>
            <person name="Samson R.A."/>
            <person name="Sandor E."/>
            <person name="Sanguinetti M."/>
            <person name="Schuetze T."/>
            <person name="Sepcic K."/>
            <person name="Shelest E."/>
            <person name="Sherlock G."/>
            <person name="Sophianopoulou V."/>
            <person name="Squina F.M."/>
            <person name="Sun H."/>
            <person name="Susca A."/>
            <person name="Todd R.B."/>
            <person name="Tsang A."/>
            <person name="Unkles S.E."/>
            <person name="van de Wiele N."/>
            <person name="van Rossen-Uffink D."/>
            <person name="Oliveira J.V."/>
            <person name="Vesth T.C."/>
            <person name="Visser J."/>
            <person name="Yu J.-H."/>
            <person name="Zhou M."/>
            <person name="Andersen M.R."/>
            <person name="Archer D.B."/>
            <person name="Baker S.E."/>
            <person name="Benoit I."/>
            <person name="Brakhage A.A."/>
            <person name="Braus G.H."/>
            <person name="Fischer R."/>
            <person name="Frisvad J.C."/>
            <person name="Goldman G.H."/>
            <person name="Houbraken J."/>
            <person name="Oakley B."/>
            <person name="Pocsi I."/>
            <person name="Scazzocchio C."/>
            <person name="Seiboth B."/>
            <person name="vanKuyk P.A."/>
            <person name="Wortman J."/>
            <person name="Dyer P.S."/>
            <person name="Grigoriev I.V."/>
        </authorList>
    </citation>
    <scope>NUCLEOTIDE SEQUENCE [LARGE SCALE GENOMIC DNA]</scope>
    <source>
        <strain evidence="2">DTO 134E9</strain>
    </source>
</reference>
<dbReference type="Proteomes" id="UP000184383">
    <property type="component" value="Unassembled WGS sequence"/>
</dbReference>
<gene>
    <name evidence="1" type="ORF">ASPWEDRAFT_37376</name>
</gene>
<dbReference type="EMBL" id="KV878210">
    <property type="protein sequence ID" value="OJJ39571.1"/>
    <property type="molecule type" value="Genomic_DNA"/>
</dbReference>